<evidence type="ECO:0000259" key="2">
    <source>
        <dbReference type="Pfam" id="PF13966"/>
    </source>
</evidence>
<dbReference type="InterPro" id="IPR012337">
    <property type="entry name" value="RNaseH-like_sf"/>
</dbReference>
<dbReference type="PANTHER" id="PTHR33116:SF86">
    <property type="entry name" value="REVERSE TRANSCRIPTASE DOMAIN-CONTAINING PROTEIN"/>
    <property type="match status" value="1"/>
</dbReference>
<dbReference type="OrthoDB" id="1430687at2759"/>
<dbReference type="InterPro" id="IPR002156">
    <property type="entry name" value="RNaseH_domain"/>
</dbReference>
<accession>A0A2Z6NP93</accession>
<dbReference type="InterPro" id="IPR044730">
    <property type="entry name" value="RNase_H-like_dom_plant"/>
</dbReference>
<name>A0A2Z6NP93_TRISU</name>
<dbReference type="SUPFAM" id="SSF53098">
    <property type="entry name" value="Ribonuclease H-like"/>
    <property type="match status" value="1"/>
</dbReference>
<evidence type="ECO:0000259" key="1">
    <source>
        <dbReference type="Pfam" id="PF13456"/>
    </source>
</evidence>
<dbReference type="Pfam" id="PF13966">
    <property type="entry name" value="zf-RVT"/>
    <property type="match status" value="1"/>
</dbReference>
<dbReference type="EMBL" id="DF974159">
    <property type="protein sequence ID" value="GAU45901.1"/>
    <property type="molecule type" value="Genomic_DNA"/>
</dbReference>
<organism evidence="3 4">
    <name type="scientific">Trifolium subterraneum</name>
    <name type="common">Subterranean clover</name>
    <dbReference type="NCBI Taxonomy" id="3900"/>
    <lineage>
        <taxon>Eukaryota</taxon>
        <taxon>Viridiplantae</taxon>
        <taxon>Streptophyta</taxon>
        <taxon>Embryophyta</taxon>
        <taxon>Tracheophyta</taxon>
        <taxon>Spermatophyta</taxon>
        <taxon>Magnoliopsida</taxon>
        <taxon>eudicotyledons</taxon>
        <taxon>Gunneridae</taxon>
        <taxon>Pentapetalae</taxon>
        <taxon>rosids</taxon>
        <taxon>fabids</taxon>
        <taxon>Fabales</taxon>
        <taxon>Fabaceae</taxon>
        <taxon>Papilionoideae</taxon>
        <taxon>50 kb inversion clade</taxon>
        <taxon>NPAAA clade</taxon>
        <taxon>Hologalegina</taxon>
        <taxon>IRL clade</taxon>
        <taxon>Trifolieae</taxon>
        <taxon>Trifolium</taxon>
    </lineage>
</organism>
<protein>
    <recommendedName>
        <fullName evidence="5">RNase H type-1 domain-containing protein</fullName>
    </recommendedName>
</protein>
<feature type="domain" description="RNase H type-1" evidence="1">
    <location>
        <begin position="369"/>
        <end position="448"/>
    </location>
</feature>
<dbReference type="InterPro" id="IPR026960">
    <property type="entry name" value="RVT-Znf"/>
</dbReference>
<feature type="domain" description="Reverse transcriptase zinc-binding" evidence="2">
    <location>
        <begin position="222"/>
        <end position="279"/>
    </location>
</feature>
<evidence type="ECO:0008006" key="5">
    <source>
        <dbReference type="Google" id="ProtNLM"/>
    </source>
</evidence>
<sequence>MIKSVLQAIPSYVMSIYILPDNIITETERMINSFWWGGDPNNKGIKWLAWDHMAYPKALGGMGFCDFRSFNMAMVAKQGWNFMTKPDTLVARVYKARYFPKSSLFESHLGNNPSYAWRSIWKSRKVLMNGCRWRIGNGANIRVVTEPWLRVEDGLWVNSPQIQGAHNIIVNDLLLPNMKMWDKEKIDALFSLDMAKCILDIPLLNEIENDQLTWNDDVYGHYSVKSGYKLMQILTGKVDTSTTQEDWKWIWKVHAPPKTKHLLWRLYRGCLPTRIRLNESIIVRQIAGLEDMITTRCIRLTTVKDVVMNICRFEDRDTVGQFAVLLWVIWNNRNNSINHHSYSRPDARGEHQQQLLQWKKPRQGWYKCNVDAGFHESIGITSAVWCIRDHRGQFVLAGTSWLQGRCSILEGKAIVLLEAMKQAEHRGFTHVIFETDSKNVADAIYSLHSGISLSDKRTWLLIRLLGRPFLGLVATSMR</sequence>
<gene>
    <name evidence="3" type="ORF">TSUD_401110</name>
</gene>
<dbReference type="GO" id="GO:0003676">
    <property type="term" value="F:nucleic acid binding"/>
    <property type="evidence" value="ECO:0007669"/>
    <property type="project" value="InterPro"/>
</dbReference>
<dbReference type="Pfam" id="PF13456">
    <property type="entry name" value="RVT_3"/>
    <property type="match status" value="1"/>
</dbReference>
<dbReference type="Proteomes" id="UP000242715">
    <property type="component" value="Unassembled WGS sequence"/>
</dbReference>
<dbReference type="CDD" id="cd06222">
    <property type="entry name" value="RNase_H_like"/>
    <property type="match status" value="1"/>
</dbReference>
<reference evidence="4" key="1">
    <citation type="journal article" date="2017" name="Front. Plant Sci.">
        <title>Climate Clever Clovers: New Paradigm to Reduce the Environmental Footprint of Ruminants by Breeding Low Methanogenic Forages Utilizing Haplotype Variation.</title>
        <authorList>
            <person name="Kaur P."/>
            <person name="Appels R."/>
            <person name="Bayer P.E."/>
            <person name="Keeble-Gagnere G."/>
            <person name="Wang J."/>
            <person name="Hirakawa H."/>
            <person name="Shirasawa K."/>
            <person name="Vercoe P."/>
            <person name="Stefanova K."/>
            <person name="Durmic Z."/>
            <person name="Nichols P."/>
            <person name="Revell C."/>
            <person name="Isobe S.N."/>
            <person name="Edwards D."/>
            <person name="Erskine W."/>
        </authorList>
    </citation>
    <scope>NUCLEOTIDE SEQUENCE [LARGE SCALE GENOMIC DNA]</scope>
    <source>
        <strain evidence="4">cv. Daliak</strain>
    </source>
</reference>
<evidence type="ECO:0000313" key="3">
    <source>
        <dbReference type="EMBL" id="GAU45901.1"/>
    </source>
</evidence>
<dbReference type="AlphaFoldDB" id="A0A2Z6NP93"/>
<dbReference type="GO" id="GO:0004523">
    <property type="term" value="F:RNA-DNA hybrid ribonuclease activity"/>
    <property type="evidence" value="ECO:0007669"/>
    <property type="project" value="InterPro"/>
</dbReference>
<proteinExistence type="predicted"/>
<evidence type="ECO:0000313" key="4">
    <source>
        <dbReference type="Proteomes" id="UP000242715"/>
    </source>
</evidence>
<dbReference type="PANTHER" id="PTHR33116">
    <property type="entry name" value="REVERSE TRANSCRIPTASE ZINC-BINDING DOMAIN-CONTAINING PROTEIN-RELATED-RELATED"/>
    <property type="match status" value="1"/>
</dbReference>
<keyword evidence="4" id="KW-1185">Reference proteome</keyword>